<gene>
    <name evidence="1" type="ORF">Zmor_006345</name>
</gene>
<dbReference type="EMBL" id="JALNTZ010000002">
    <property type="protein sequence ID" value="KAJ3661975.1"/>
    <property type="molecule type" value="Genomic_DNA"/>
</dbReference>
<dbReference type="AlphaFoldDB" id="A0AA38ITM0"/>
<reference evidence="1" key="1">
    <citation type="journal article" date="2023" name="G3 (Bethesda)">
        <title>Whole genome assemblies of Zophobas morio and Tenebrio molitor.</title>
        <authorList>
            <person name="Kaur S."/>
            <person name="Stinson S.A."/>
            <person name="diCenzo G.C."/>
        </authorList>
    </citation>
    <scope>NUCLEOTIDE SEQUENCE</scope>
    <source>
        <strain evidence="1">QUZm001</strain>
    </source>
</reference>
<organism evidence="1 2">
    <name type="scientific">Zophobas morio</name>
    <dbReference type="NCBI Taxonomy" id="2755281"/>
    <lineage>
        <taxon>Eukaryota</taxon>
        <taxon>Metazoa</taxon>
        <taxon>Ecdysozoa</taxon>
        <taxon>Arthropoda</taxon>
        <taxon>Hexapoda</taxon>
        <taxon>Insecta</taxon>
        <taxon>Pterygota</taxon>
        <taxon>Neoptera</taxon>
        <taxon>Endopterygota</taxon>
        <taxon>Coleoptera</taxon>
        <taxon>Polyphaga</taxon>
        <taxon>Cucujiformia</taxon>
        <taxon>Tenebrionidae</taxon>
        <taxon>Zophobas</taxon>
    </lineage>
</organism>
<proteinExistence type="predicted"/>
<keyword evidence="2" id="KW-1185">Reference proteome</keyword>
<comment type="caution">
    <text evidence="1">The sequence shown here is derived from an EMBL/GenBank/DDBJ whole genome shotgun (WGS) entry which is preliminary data.</text>
</comment>
<name>A0AA38ITM0_9CUCU</name>
<evidence type="ECO:0000313" key="1">
    <source>
        <dbReference type="EMBL" id="KAJ3661975.1"/>
    </source>
</evidence>
<accession>A0AA38ITM0</accession>
<evidence type="ECO:0000313" key="2">
    <source>
        <dbReference type="Proteomes" id="UP001168821"/>
    </source>
</evidence>
<sequence>MSHNRRYPYLRRQTYSKSRNDCVISCIQNTNVQNCRATSVHFSNPIVTQMSDNYALIIPSTKALRIKKTCEHPGYLLIDKPSLIEISQHYDISGDSFRFSNKDDFIIGHSFLTKYPWEVQINLLNIVITSTWTTSTSIRSLKYKPKRAIFIQHHRSTIKRIDNSGTSDFWLGYLHL</sequence>
<protein>
    <submittedName>
        <fullName evidence="1">Uncharacterized protein</fullName>
    </submittedName>
</protein>
<dbReference type="Proteomes" id="UP001168821">
    <property type="component" value="Unassembled WGS sequence"/>
</dbReference>